<reference evidence="1 2" key="2">
    <citation type="journal article" date="2011" name="J. Antibiot.">
        <title>Furaquinocins I and J: novel polyketide isoprenoid hybrid compounds from Streptomyces reveromyceticus SN-593.</title>
        <authorList>
            <person name="Panthee S."/>
            <person name="Takahashi S."/>
            <person name="Takagi H."/>
            <person name="Nogawa T."/>
            <person name="Oowada E."/>
            <person name="Uramoto M."/>
            <person name="Osada H."/>
        </authorList>
    </citation>
    <scope>NUCLEOTIDE SEQUENCE [LARGE SCALE GENOMIC DNA]</scope>
    <source>
        <strain evidence="1 2">SN-593</strain>
    </source>
</reference>
<proteinExistence type="predicted"/>
<evidence type="ECO:0000313" key="2">
    <source>
        <dbReference type="Proteomes" id="UP000595703"/>
    </source>
</evidence>
<dbReference type="AlphaFoldDB" id="A0A7U3VQ90"/>
<dbReference type="Proteomes" id="UP000595703">
    <property type="component" value="Chromosome"/>
</dbReference>
<dbReference type="KEGG" id="arev:RVR_6287"/>
<gene>
    <name evidence="1" type="ORF">RVR_6287</name>
</gene>
<keyword evidence="2" id="KW-1185">Reference proteome</keyword>
<reference evidence="1 2" key="3">
    <citation type="journal article" date="2011" name="Nat. Chem. Biol.">
        <title>Reveromycin A biosynthesis uses RevG and RevJ for stereospecific spiroacetal formation.</title>
        <authorList>
            <person name="Takahashi S."/>
            <person name="Toyoda A."/>
            <person name="Sekiyama Y."/>
            <person name="Takagi H."/>
            <person name="Nogawa T."/>
            <person name="Uramoto M."/>
            <person name="Suzuki R."/>
            <person name="Koshino H."/>
            <person name="Kumano T."/>
            <person name="Panthee S."/>
            <person name="Dairi T."/>
            <person name="Ishikawa J."/>
            <person name="Ikeda H."/>
            <person name="Sakaki Y."/>
            <person name="Osada H."/>
        </authorList>
    </citation>
    <scope>NUCLEOTIDE SEQUENCE [LARGE SCALE GENOMIC DNA]</scope>
    <source>
        <strain evidence="1 2">SN-593</strain>
    </source>
</reference>
<sequence length="48" mass="5318">MLGRASGAPPLARMNQAARRLGKHGRLAHLTCDMVDSYTRDHVECTRP</sequence>
<name>A0A7U3VQ90_9ACTN</name>
<evidence type="ECO:0000313" key="1">
    <source>
        <dbReference type="EMBL" id="BBA99597.1"/>
    </source>
</evidence>
<dbReference type="EMBL" id="AP018365">
    <property type="protein sequence ID" value="BBA99597.1"/>
    <property type="molecule type" value="Genomic_DNA"/>
</dbReference>
<reference evidence="1 2" key="1">
    <citation type="journal article" date="2010" name="J. Bacteriol.">
        <title>Biochemical characterization of a novel indole prenyltransferase from Streptomyces sp. SN-593.</title>
        <authorList>
            <person name="Takahashi S."/>
            <person name="Takagi H."/>
            <person name="Toyoda A."/>
            <person name="Uramoto M."/>
            <person name="Nogawa T."/>
            <person name="Ueki M."/>
            <person name="Sakaki Y."/>
            <person name="Osada H."/>
        </authorList>
    </citation>
    <scope>NUCLEOTIDE SEQUENCE [LARGE SCALE GENOMIC DNA]</scope>
    <source>
        <strain evidence="1 2">SN-593</strain>
    </source>
</reference>
<accession>A0A7U3VQ90</accession>
<reference evidence="1 2" key="4">
    <citation type="journal article" date="2020" name="Sci. Rep.">
        <title>beta-carboline chemical signals induce reveromycin production through a LuxR family regulator in Streptomyces sp. SN-593.</title>
        <authorList>
            <person name="Panthee S."/>
            <person name="Kito N."/>
            <person name="Hayashi T."/>
            <person name="Shimizu T."/>
            <person name="Ishikawa J."/>
            <person name="Hamamoto H."/>
            <person name="Osada H."/>
            <person name="Takahashi S."/>
        </authorList>
    </citation>
    <scope>NUCLEOTIDE SEQUENCE [LARGE SCALE GENOMIC DNA]</scope>
    <source>
        <strain evidence="1 2">SN-593</strain>
    </source>
</reference>
<organism evidence="1 2">
    <name type="scientific">Actinacidiphila reveromycinica</name>
    <dbReference type="NCBI Taxonomy" id="659352"/>
    <lineage>
        <taxon>Bacteria</taxon>
        <taxon>Bacillati</taxon>
        <taxon>Actinomycetota</taxon>
        <taxon>Actinomycetes</taxon>
        <taxon>Kitasatosporales</taxon>
        <taxon>Streptomycetaceae</taxon>
        <taxon>Actinacidiphila</taxon>
    </lineage>
</organism>
<protein>
    <submittedName>
        <fullName evidence="1">Uncharacterized protein</fullName>
    </submittedName>
</protein>